<dbReference type="AlphaFoldDB" id="A0AA48I313"/>
<evidence type="ECO:0000256" key="2">
    <source>
        <dbReference type="SAM" id="Phobius"/>
    </source>
</evidence>
<name>A0AA48I313_9FIRM</name>
<accession>A0AA48I313</accession>
<evidence type="ECO:0000256" key="1">
    <source>
        <dbReference type="SAM" id="MobiDB-lite"/>
    </source>
</evidence>
<keyword evidence="2" id="KW-1133">Transmembrane helix</keyword>
<sequence>MSYGTKDSCYKGKFDEKETTSLLKGFFDKEKNNLRPSLGGIRDDKRGRKFKLNAGAKSGIFALVLIIFAEVGVIFNRNNNQKKTNKDNSFDEGKFDEGESET</sequence>
<feature type="compositionally biased region" description="Basic and acidic residues" evidence="1">
    <location>
        <begin position="84"/>
        <end position="102"/>
    </location>
</feature>
<dbReference type="EMBL" id="AP027924">
    <property type="protein sequence ID" value="BED92002.1"/>
    <property type="molecule type" value="Genomic_DNA"/>
</dbReference>
<gene>
    <name evidence="3" type="ORF">CfP315_0570</name>
</gene>
<keyword evidence="2" id="KW-0472">Membrane</keyword>
<keyword evidence="2" id="KW-0812">Transmembrane</keyword>
<dbReference type="Proteomes" id="UP001337580">
    <property type="component" value="Chromosome"/>
</dbReference>
<dbReference type="KEGG" id="ips:CfP315_0570"/>
<feature type="region of interest" description="Disordered" evidence="1">
    <location>
        <begin position="80"/>
        <end position="102"/>
    </location>
</feature>
<organism evidence="3">
    <name type="scientific">Candidatus Improbicoccus pseudotrichonymphae</name>
    <dbReference type="NCBI Taxonomy" id="3033792"/>
    <lineage>
        <taxon>Bacteria</taxon>
        <taxon>Bacillati</taxon>
        <taxon>Bacillota</taxon>
        <taxon>Clostridia</taxon>
        <taxon>Candidatus Improbicoccus</taxon>
    </lineage>
</organism>
<proteinExistence type="predicted"/>
<evidence type="ECO:0000313" key="3">
    <source>
        <dbReference type="EMBL" id="BED92002.1"/>
    </source>
</evidence>
<feature type="transmembrane region" description="Helical" evidence="2">
    <location>
        <begin position="54"/>
        <end position="75"/>
    </location>
</feature>
<protein>
    <submittedName>
        <fullName evidence="3">Uncharacterized protein</fullName>
    </submittedName>
</protein>
<reference evidence="3" key="1">
    <citation type="journal article" date="2023" name="ISME J.">
        <title>Emergence of putative energy parasites within Clostridia revealed by genome analysis of a novel endosymbiotic clade.</title>
        <authorList>
            <person name="Takahashi K."/>
            <person name="Kuwahara H."/>
            <person name="Horikawa Y."/>
            <person name="Izawa K."/>
            <person name="Kato D."/>
            <person name="Inagaki T."/>
            <person name="Yuki M."/>
            <person name="Ohkuma M."/>
            <person name="Hongoh Y."/>
        </authorList>
    </citation>
    <scope>NUCLEOTIDE SEQUENCE</scope>
    <source>
        <strain evidence="3">CfP3-15</strain>
    </source>
</reference>